<dbReference type="GO" id="GO:0009294">
    <property type="term" value="P:DNA-mediated transformation"/>
    <property type="evidence" value="ECO:0007669"/>
    <property type="project" value="InterPro"/>
</dbReference>
<name>A0A518CGT5_9PLAN</name>
<dbReference type="KEGG" id="plon:Pla110_01420"/>
<sequence>MQSIPEPDTDPMTDPALHAVQLSLIPGVGPRTVQNLVNHFGELSAVFNASHEELIALPGLGPKLARKILEGKEGTTARTELARLQSENVNILLRGTDEYPTLLDQNCYAPQLLYYKGDIQPADGLAIAIVGSRRCTPYGLGQAHKIAGALARAGVTVVSGLARGIDAAAHRGAIEAGGRTLAVFATGLGTVYPPEHKDLAARVVQQGALITESCFDQLPIAGLFPQRNRIISGLSLGVILIEASRKSGSLHTARHAMEQGRDVFAVPGRIDSLESQGCLDLIRDGATLIRSVEDVIDELGPLSKPVQSKEKGEIRKPIELNLNEQETAILNALTSDPKHIDEVLRAVTLDPSRVLSTLTVLEMKQLVRRHPGNYLSRP</sequence>
<dbReference type="EMBL" id="CP036281">
    <property type="protein sequence ID" value="QDU78441.1"/>
    <property type="molecule type" value="Genomic_DNA"/>
</dbReference>
<dbReference type="Proteomes" id="UP000317178">
    <property type="component" value="Chromosome"/>
</dbReference>
<feature type="domain" description="Helix-hairpin-helix DNA-binding motif class 1" evidence="2">
    <location>
        <begin position="52"/>
        <end position="71"/>
    </location>
</feature>
<feature type="domain" description="Helix-hairpin-helix DNA-binding motif class 1" evidence="2">
    <location>
        <begin position="20"/>
        <end position="39"/>
    </location>
</feature>
<dbReference type="PANTHER" id="PTHR43022">
    <property type="entry name" value="PROTEIN SMF"/>
    <property type="match status" value="1"/>
</dbReference>
<dbReference type="InterPro" id="IPR010994">
    <property type="entry name" value="RuvA_2-like"/>
</dbReference>
<dbReference type="Pfam" id="PF14520">
    <property type="entry name" value="HHH_5"/>
    <property type="match status" value="1"/>
</dbReference>
<dbReference type="AlphaFoldDB" id="A0A518CGT5"/>
<evidence type="ECO:0000313" key="3">
    <source>
        <dbReference type="EMBL" id="QDU78441.1"/>
    </source>
</evidence>
<dbReference type="RefSeq" id="WP_231742790.1">
    <property type="nucleotide sequence ID" value="NZ_CP036281.1"/>
</dbReference>
<dbReference type="Pfam" id="PF17782">
    <property type="entry name" value="WHD_DprA"/>
    <property type="match status" value="1"/>
</dbReference>
<dbReference type="InterPro" id="IPR003488">
    <property type="entry name" value="DprA"/>
</dbReference>
<accession>A0A518CGT5</accession>
<dbReference type="PANTHER" id="PTHR43022:SF1">
    <property type="entry name" value="PROTEIN SMF"/>
    <property type="match status" value="1"/>
</dbReference>
<dbReference type="NCBIfam" id="TIGR00732">
    <property type="entry name" value="dprA"/>
    <property type="match status" value="1"/>
</dbReference>
<proteinExistence type="inferred from homology"/>
<dbReference type="GO" id="GO:0006281">
    <property type="term" value="P:DNA repair"/>
    <property type="evidence" value="ECO:0007669"/>
    <property type="project" value="InterPro"/>
</dbReference>
<dbReference type="Pfam" id="PF02481">
    <property type="entry name" value="DNA_processg_A"/>
    <property type="match status" value="1"/>
</dbReference>
<organism evidence="3 4">
    <name type="scientific">Polystyrenella longa</name>
    <dbReference type="NCBI Taxonomy" id="2528007"/>
    <lineage>
        <taxon>Bacteria</taxon>
        <taxon>Pseudomonadati</taxon>
        <taxon>Planctomycetota</taxon>
        <taxon>Planctomycetia</taxon>
        <taxon>Planctomycetales</taxon>
        <taxon>Planctomycetaceae</taxon>
        <taxon>Polystyrenella</taxon>
    </lineage>
</organism>
<keyword evidence="4" id="KW-1185">Reference proteome</keyword>
<evidence type="ECO:0000259" key="2">
    <source>
        <dbReference type="SMART" id="SM00278"/>
    </source>
</evidence>
<reference evidence="3 4" key="1">
    <citation type="submission" date="2019-02" db="EMBL/GenBank/DDBJ databases">
        <title>Deep-cultivation of Planctomycetes and their phenomic and genomic characterization uncovers novel biology.</title>
        <authorList>
            <person name="Wiegand S."/>
            <person name="Jogler M."/>
            <person name="Boedeker C."/>
            <person name="Pinto D."/>
            <person name="Vollmers J."/>
            <person name="Rivas-Marin E."/>
            <person name="Kohn T."/>
            <person name="Peeters S.H."/>
            <person name="Heuer A."/>
            <person name="Rast P."/>
            <person name="Oberbeckmann S."/>
            <person name="Bunk B."/>
            <person name="Jeske O."/>
            <person name="Meyerdierks A."/>
            <person name="Storesund J.E."/>
            <person name="Kallscheuer N."/>
            <person name="Luecker S."/>
            <person name="Lage O.M."/>
            <person name="Pohl T."/>
            <person name="Merkel B.J."/>
            <person name="Hornburger P."/>
            <person name="Mueller R.-W."/>
            <person name="Bruemmer F."/>
            <person name="Labrenz M."/>
            <person name="Spormann A.M."/>
            <person name="Op den Camp H."/>
            <person name="Overmann J."/>
            <person name="Amann R."/>
            <person name="Jetten M.S.M."/>
            <person name="Mascher T."/>
            <person name="Medema M.H."/>
            <person name="Devos D.P."/>
            <person name="Kaster A.-K."/>
            <person name="Ovreas L."/>
            <person name="Rohde M."/>
            <person name="Galperin M.Y."/>
            <person name="Jogler C."/>
        </authorList>
    </citation>
    <scope>NUCLEOTIDE SEQUENCE [LARGE SCALE GENOMIC DNA]</scope>
    <source>
        <strain evidence="3 4">Pla110</strain>
    </source>
</reference>
<comment type="similarity">
    <text evidence="1">Belongs to the DprA/Smf family.</text>
</comment>
<dbReference type="SMART" id="SM00278">
    <property type="entry name" value="HhH1"/>
    <property type="match status" value="2"/>
</dbReference>
<dbReference type="InterPro" id="IPR057666">
    <property type="entry name" value="DrpA_SLOG"/>
</dbReference>
<gene>
    <name evidence="3" type="ORF">Pla110_01420</name>
</gene>
<dbReference type="Gene3D" id="3.40.50.450">
    <property type="match status" value="1"/>
</dbReference>
<dbReference type="InterPro" id="IPR003583">
    <property type="entry name" value="Hlx-hairpin-Hlx_DNA-bd_motif"/>
</dbReference>
<evidence type="ECO:0000256" key="1">
    <source>
        <dbReference type="ARBA" id="ARBA00006525"/>
    </source>
</evidence>
<dbReference type="Gene3D" id="1.10.10.10">
    <property type="entry name" value="Winged helix-like DNA-binding domain superfamily/Winged helix DNA-binding domain"/>
    <property type="match status" value="1"/>
</dbReference>
<protein>
    <recommendedName>
        <fullName evidence="2">Helix-hairpin-helix DNA-binding motif class 1 domain-containing protein</fullName>
    </recommendedName>
</protein>
<dbReference type="InterPro" id="IPR036388">
    <property type="entry name" value="WH-like_DNA-bd_sf"/>
</dbReference>
<evidence type="ECO:0000313" key="4">
    <source>
        <dbReference type="Proteomes" id="UP000317178"/>
    </source>
</evidence>
<dbReference type="GO" id="GO:0003677">
    <property type="term" value="F:DNA binding"/>
    <property type="evidence" value="ECO:0007669"/>
    <property type="project" value="InterPro"/>
</dbReference>
<dbReference type="SUPFAM" id="SSF102405">
    <property type="entry name" value="MCP/YpsA-like"/>
    <property type="match status" value="1"/>
</dbReference>
<dbReference type="SUPFAM" id="SSF47781">
    <property type="entry name" value="RuvA domain 2-like"/>
    <property type="match status" value="1"/>
</dbReference>
<dbReference type="InterPro" id="IPR041614">
    <property type="entry name" value="DprA_WH"/>
</dbReference>